<dbReference type="InterPro" id="IPR032474">
    <property type="entry name" value="Argonaute_N"/>
</dbReference>
<accession>A0AAF3FBL0</accession>
<dbReference type="Pfam" id="PF02171">
    <property type="entry name" value="Piwi"/>
    <property type="match status" value="1"/>
</dbReference>
<reference evidence="4" key="1">
    <citation type="submission" date="2024-02" db="UniProtKB">
        <authorList>
            <consortium name="WormBaseParasite"/>
        </authorList>
    </citation>
    <scope>IDENTIFICATION</scope>
</reference>
<protein>
    <recommendedName>
        <fullName evidence="2">Piwi domain-containing protein</fullName>
    </recommendedName>
</protein>
<feature type="region of interest" description="Disordered" evidence="1">
    <location>
        <begin position="29"/>
        <end position="86"/>
    </location>
</feature>
<keyword evidence="3" id="KW-1185">Reference proteome</keyword>
<dbReference type="SMART" id="SM00950">
    <property type="entry name" value="Piwi"/>
    <property type="match status" value="1"/>
</dbReference>
<evidence type="ECO:0000313" key="3">
    <source>
        <dbReference type="Proteomes" id="UP000887575"/>
    </source>
</evidence>
<dbReference type="InterPro" id="IPR036085">
    <property type="entry name" value="PAZ_dom_sf"/>
</dbReference>
<dbReference type="SUPFAM" id="SSF101690">
    <property type="entry name" value="PAZ domain"/>
    <property type="match status" value="1"/>
</dbReference>
<feature type="domain" description="Piwi" evidence="2">
    <location>
        <begin position="675"/>
        <end position="992"/>
    </location>
</feature>
<evidence type="ECO:0000256" key="1">
    <source>
        <dbReference type="SAM" id="MobiDB-lite"/>
    </source>
</evidence>
<dbReference type="PANTHER" id="PTHR22891">
    <property type="entry name" value="EUKARYOTIC TRANSLATION INITIATION FACTOR 2C"/>
    <property type="match status" value="1"/>
</dbReference>
<dbReference type="AlphaFoldDB" id="A0AAF3FBL0"/>
<dbReference type="PROSITE" id="PS50822">
    <property type="entry name" value="PIWI"/>
    <property type="match status" value="1"/>
</dbReference>
<dbReference type="Gene3D" id="3.40.50.2300">
    <property type="match status" value="1"/>
</dbReference>
<evidence type="ECO:0000313" key="4">
    <source>
        <dbReference type="WBParaSite" id="MBELARI_LOCUS4343"/>
    </source>
</evidence>
<dbReference type="Pfam" id="PF16486">
    <property type="entry name" value="ArgoN"/>
    <property type="match status" value="1"/>
</dbReference>
<name>A0AAF3FBL0_9BILA</name>
<dbReference type="Gene3D" id="2.170.260.10">
    <property type="entry name" value="paz domain"/>
    <property type="match status" value="1"/>
</dbReference>
<feature type="compositionally biased region" description="Polar residues" evidence="1">
    <location>
        <begin position="54"/>
        <end position="79"/>
    </location>
</feature>
<dbReference type="GO" id="GO:0003676">
    <property type="term" value="F:nucleic acid binding"/>
    <property type="evidence" value="ECO:0007669"/>
    <property type="project" value="InterPro"/>
</dbReference>
<dbReference type="Gene3D" id="3.30.420.10">
    <property type="entry name" value="Ribonuclease H-like superfamily/Ribonuclease H"/>
    <property type="match status" value="1"/>
</dbReference>
<dbReference type="WBParaSite" id="MBELARI_LOCUS4343">
    <property type="protein sequence ID" value="MBELARI_LOCUS4343"/>
    <property type="gene ID" value="MBELARI_LOCUS4343"/>
</dbReference>
<proteinExistence type="predicted"/>
<dbReference type="SUPFAM" id="SSF53098">
    <property type="entry name" value="Ribonuclease H-like"/>
    <property type="match status" value="1"/>
</dbReference>
<evidence type="ECO:0000259" key="2">
    <source>
        <dbReference type="PROSITE" id="PS50822"/>
    </source>
</evidence>
<dbReference type="InterPro" id="IPR012337">
    <property type="entry name" value="RNaseH-like_sf"/>
</dbReference>
<dbReference type="InterPro" id="IPR036397">
    <property type="entry name" value="RNaseH_sf"/>
</dbReference>
<organism evidence="3 4">
    <name type="scientific">Mesorhabditis belari</name>
    <dbReference type="NCBI Taxonomy" id="2138241"/>
    <lineage>
        <taxon>Eukaryota</taxon>
        <taxon>Metazoa</taxon>
        <taxon>Ecdysozoa</taxon>
        <taxon>Nematoda</taxon>
        <taxon>Chromadorea</taxon>
        <taxon>Rhabditida</taxon>
        <taxon>Rhabditina</taxon>
        <taxon>Rhabditomorpha</taxon>
        <taxon>Rhabditoidea</taxon>
        <taxon>Rhabditidae</taxon>
        <taxon>Mesorhabditinae</taxon>
        <taxon>Mesorhabditis</taxon>
    </lineage>
</organism>
<sequence>MSDFNWKAFDPETREEEMARLREQFRGHPFFNGPLYEDTTPTTSPVPTSPVPTRSLSDVTRETPGSVSTTFTETGSIGSKLSYDTDPEFSDMSEQIERMNRVESAHAFEPLPLYDTLHPRIAPADRTGMELVRLRTNMFPLRVDPNRVVYRYDVCVDLVISSEERGEKIISLNRGPKDDSEMARRNEAIRTALQRALEVYRILTETGVTVFDGTNILFSNESLAAALKPYSETLTLTMAQLPPGIRELIISNDAKEIRLSIRPCTEPAHRFTIGDAERKIASGETDRPLRQFYELLTNESALRKENYVFFGSGKGYLKMNSSDARMDIGQGHERRQGFTKGIRFIEGPKNNDNRLVTALVLDAKIGTFYKANGLLHTLGELNKWKGPEDVVWNAQTLKRTNTYLRGLRLQFADSKNSFMCSGLDLRDRDDSDQVEYRTLNDCEEKLPGSTKLMPAIDKYKARNIEIKYPSWPVVVQRKLNRPDYYVPLEVLEVSPYQRVPLNKALVEPDKAKRPDERWRLINNHLSTLDLARDTPILHGFGVSIGADAIRTTGFRRPAPSVMYGGVKAMVDPKKVTWRLNNARFKDGAKVNLLIICWNGAEGRPRPGEDLRSVYNEVRNFVPTFMSAATKRGINIQRHHIQEEPTDMSSEVKQANLFNRIVEEQKQLERSGSKGMVFVMYIDPEENKTHGYLKFLEARHQIVTQHVSLRSIRKVNSQKGAATVDNVLAKFNLKAFGLNYTVVPESFAKNEWTQETLFFGYDVWHPTGTSVGERALGFAAENPSVVGFSHNATSDINSFVGDYAFQEPLRERVNDQVLNSRVKWILKHWQKNRGATLPKSIIIYRDGVSEGQYEMVLKELTAICEACDEFEPGYSPDFVVIVVAKRHNKRFFKEDGSGNLAGNPDPLTVVDQEVTRTDITEMYIQSHIPLQGTAKPTQYVLIHSSVSTITQDTLQALTIALTFQHQICTMPVSIPEPVYQSDEWAKRGSEILKVYKENFKLPRKGGNNADRKAPIDWEQMTSRLAYMGKSLDGIRTNA</sequence>
<dbReference type="Proteomes" id="UP000887575">
    <property type="component" value="Unassembled WGS sequence"/>
</dbReference>
<dbReference type="InterPro" id="IPR003165">
    <property type="entry name" value="Piwi"/>
</dbReference>